<dbReference type="PANTHER" id="PTHR33204">
    <property type="entry name" value="TRANSCRIPTIONAL REGULATOR, MARR FAMILY"/>
    <property type="match status" value="1"/>
</dbReference>
<proteinExistence type="predicted"/>
<accession>A0A419X8W7</accession>
<dbReference type="InterPro" id="IPR036390">
    <property type="entry name" value="WH_DNA-bd_sf"/>
</dbReference>
<evidence type="ECO:0000256" key="1">
    <source>
        <dbReference type="ARBA" id="ARBA00023015"/>
    </source>
</evidence>
<evidence type="ECO:0000313" key="6">
    <source>
        <dbReference type="Proteomes" id="UP000284531"/>
    </source>
</evidence>
<comment type="caution">
    <text evidence="5">The sequence shown here is derived from an EMBL/GenBank/DDBJ whole genome shotgun (WGS) entry which is preliminary data.</text>
</comment>
<organism evidence="5 6">
    <name type="scientific">Marinifilum flexuosum</name>
    <dbReference type="NCBI Taxonomy" id="1117708"/>
    <lineage>
        <taxon>Bacteria</taxon>
        <taxon>Pseudomonadati</taxon>
        <taxon>Bacteroidota</taxon>
        <taxon>Bacteroidia</taxon>
        <taxon>Marinilabiliales</taxon>
        <taxon>Marinifilaceae</taxon>
    </lineage>
</organism>
<gene>
    <name evidence="5" type="ORF">BXY64_1220</name>
</gene>
<keyword evidence="6" id="KW-1185">Reference proteome</keyword>
<keyword evidence="2" id="KW-0238">DNA-binding</keyword>
<sequence>MNKNFKKLEKGICPIDTFINYVKGKRKATIILHLKQGTKRYSELVKLIPDVSDRMLSKNLKELEESGFIEKKIYPEVPPKVEYSLSKLGNEIHPVLIAMFRGGKILEKKLK</sequence>
<dbReference type="InterPro" id="IPR002577">
    <property type="entry name" value="HTH_HxlR"/>
</dbReference>
<evidence type="ECO:0000256" key="3">
    <source>
        <dbReference type="ARBA" id="ARBA00023163"/>
    </source>
</evidence>
<dbReference type="InterPro" id="IPR036388">
    <property type="entry name" value="WH-like_DNA-bd_sf"/>
</dbReference>
<name>A0A419X8W7_9BACT</name>
<dbReference type="GO" id="GO:0003677">
    <property type="term" value="F:DNA binding"/>
    <property type="evidence" value="ECO:0007669"/>
    <property type="project" value="UniProtKB-KW"/>
</dbReference>
<dbReference type="EMBL" id="RAPQ01000008">
    <property type="protein sequence ID" value="RKE04204.1"/>
    <property type="molecule type" value="Genomic_DNA"/>
</dbReference>
<feature type="domain" description="HTH hxlR-type" evidence="4">
    <location>
        <begin position="13"/>
        <end position="111"/>
    </location>
</feature>
<dbReference type="SUPFAM" id="SSF46785">
    <property type="entry name" value="Winged helix' DNA-binding domain"/>
    <property type="match status" value="1"/>
</dbReference>
<keyword evidence="3" id="KW-0804">Transcription</keyword>
<dbReference type="Pfam" id="PF01638">
    <property type="entry name" value="HxlR"/>
    <property type="match status" value="1"/>
</dbReference>
<reference evidence="5 6" key="1">
    <citation type="submission" date="2018-09" db="EMBL/GenBank/DDBJ databases">
        <title>Genomic Encyclopedia of Archaeal and Bacterial Type Strains, Phase II (KMG-II): from individual species to whole genera.</title>
        <authorList>
            <person name="Goeker M."/>
        </authorList>
    </citation>
    <scope>NUCLEOTIDE SEQUENCE [LARGE SCALE GENOMIC DNA]</scope>
    <source>
        <strain evidence="5 6">DSM 21950</strain>
    </source>
</reference>
<dbReference type="AlphaFoldDB" id="A0A419X8W7"/>
<dbReference type="RefSeq" id="WP_211334416.1">
    <property type="nucleotide sequence ID" value="NZ_RAPQ01000008.1"/>
</dbReference>
<dbReference type="PROSITE" id="PS51118">
    <property type="entry name" value="HTH_HXLR"/>
    <property type="match status" value="1"/>
</dbReference>
<evidence type="ECO:0000313" key="5">
    <source>
        <dbReference type="EMBL" id="RKE04204.1"/>
    </source>
</evidence>
<protein>
    <submittedName>
        <fullName evidence="5">HxlR family transcriptional regulator</fullName>
    </submittedName>
</protein>
<dbReference type="Proteomes" id="UP000284531">
    <property type="component" value="Unassembled WGS sequence"/>
</dbReference>
<evidence type="ECO:0000259" key="4">
    <source>
        <dbReference type="PROSITE" id="PS51118"/>
    </source>
</evidence>
<keyword evidence="1" id="KW-0805">Transcription regulation</keyword>
<dbReference type="PANTHER" id="PTHR33204:SF29">
    <property type="entry name" value="TRANSCRIPTIONAL REGULATOR"/>
    <property type="match status" value="1"/>
</dbReference>
<dbReference type="Gene3D" id="1.10.10.10">
    <property type="entry name" value="Winged helix-like DNA-binding domain superfamily/Winged helix DNA-binding domain"/>
    <property type="match status" value="1"/>
</dbReference>
<evidence type="ECO:0000256" key="2">
    <source>
        <dbReference type="ARBA" id="ARBA00023125"/>
    </source>
</evidence>